<evidence type="ECO:0000256" key="1">
    <source>
        <dbReference type="ARBA" id="ARBA00009835"/>
    </source>
</evidence>
<dbReference type="STRING" id="299467.A0A443SB90"/>
<comment type="caution">
    <text evidence="11">The sequence shown here is derived from an EMBL/GenBank/DDBJ whole genome shotgun (WGS) entry which is preliminary data.</text>
</comment>
<sequence length="683" mass="75265">MPSFWKHQYLLLITALIFNYVSAEYKCGCAIQDFTGPIAEINMMGYAKGEQNAAGLHFRIYCRTCVIQDSAGKLVAYVTLDLGMTSIAHKMEFPNKFSHENLMMSAIHTHSGPGGYMQNLLYTINAKGFDKQNFKAICDGITISIVKAMKSLDKCAIYYNEGELLDTNINRSPTSYNLNPESERKKYKYDVEKTMFLLKFVKGGKDVGAIAWYSVHPTSMNNSNLLVSGDNKGYASMQFEKDMNGGALPGKGPFVAAFPNGIEGDVSPNTKGARCIDTGAPCDIHTSSCGVNVQNDKCTASGPGNDMFQSTQIIGDKQYKKAKELSSNAKEKVTGGISYIHQFVDMSNIKLTYNGKPARTCIAALGNSFAAGTTDGPGMVGFEQGSKTSTVWNTVAGLIKKPTKDMITCHDPKPILLPTGLMKAPYDWQPQILPTQIIAIGNIFIVALPAEFTTMAGRRMREAIAAELAKLGPNNHVILTSLTNEYASYVTTYEEYQAQRYEGASTIFGPHTLEAYKQQYQKLAKTLASKASLPPGPTPPNFIKKQISLQTGVLFDGTTKGRKFGQVLENVKASYNVGNRVSVKFVVANPRNDLFTDKTFLTVERLDPKSKKWTVVANDACWETQYHWKRTNVIVGESEANIFYDIPKNADKGSYRIQVFGVSKNLLQKKTKFTGTSNIFEVM</sequence>
<comment type="catalytic activity">
    <reaction evidence="7">
        <text>an N-acylsphing-4-enine + H2O = sphing-4-enine + a fatty acid</text>
        <dbReference type="Rhea" id="RHEA:20856"/>
        <dbReference type="ChEBI" id="CHEBI:15377"/>
        <dbReference type="ChEBI" id="CHEBI:28868"/>
        <dbReference type="ChEBI" id="CHEBI:52639"/>
        <dbReference type="ChEBI" id="CHEBI:57756"/>
        <dbReference type="EC" id="3.5.1.23"/>
    </reaction>
</comment>
<feature type="signal peptide" evidence="8">
    <location>
        <begin position="1"/>
        <end position="23"/>
    </location>
</feature>
<accession>A0A443SB90</accession>
<dbReference type="VEuPathDB" id="VectorBase:LDEU007237"/>
<keyword evidence="4 7" id="KW-0378">Hydrolase</keyword>
<evidence type="ECO:0000313" key="11">
    <source>
        <dbReference type="EMBL" id="RWS24803.1"/>
    </source>
</evidence>
<dbReference type="GO" id="GO:0046514">
    <property type="term" value="P:ceramide catabolic process"/>
    <property type="evidence" value="ECO:0007669"/>
    <property type="project" value="InterPro"/>
</dbReference>
<dbReference type="GO" id="GO:0005576">
    <property type="term" value="C:extracellular region"/>
    <property type="evidence" value="ECO:0007669"/>
    <property type="project" value="TreeGrafter"/>
</dbReference>
<feature type="binding site" evidence="6">
    <location>
        <position position="216"/>
    </location>
    <ligand>
        <name>Zn(2+)</name>
        <dbReference type="ChEBI" id="CHEBI:29105"/>
    </ligand>
</feature>
<dbReference type="GO" id="GO:0016020">
    <property type="term" value="C:membrane"/>
    <property type="evidence" value="ECO:0007669"/>
    <property type="project" value="GOC"/>
</dbReference>
<comment type="cofactor">
    <cofactor evidence="6">
        <name>Zn(2+)</name>
        <dbReference type="ChEBI" id="CHEBI:29105"/>
    </cofactor>
    <text evidence="6">Binds 1 zinc ion per subunit.</text>
</comment>
<comment type="similarity">
    <text evidence="1 7">Belongs to the neutral ceramidase family.</text>
</comment>
<feature type="domain" description="Neutral/alkaline non-lysosomal ceramidase C-terminal" evidence="10">
    <location>
        <begin position="520"/>
        <end position="682"/>
    </location>
</feature>
<organism evidence="11 12">
    <name type="scientific">Leptotrombidium deliense</name>
    <dbReference type="NCBI Taxonomy" id="299467"/>
    <lineage>
        <taxon>Eukaryota</taxon>
        <taxon>Metazoa</taxon>
        <taxon>Ecdysozoa</taxon>
        <taxon>Arthropoda</taxon>
        <taxon>Chelicerata</taxon>
        <taxon>Arachnida</taxon>
        <taxon>Acari</taxon>
        <taxon>Acariformes</taxon>
        <taxon>Trombidiformes</taxon>
        <taxon>Prostigmata</taxon>
        <taxon>Anystina</taxon>
        <taxon>Parasitengona</taxon>
        <taxon>Trombiculoidea</taxon>
        <taxon>Trombiculidae</taxon>
        <taxon>Leptotrombidium</taxon>
    </lineage>
</organism>
<dbReference type="InterPro" id="IPR006823">
    <property type="entry name" value="Ceramidase_alk"/>
</dbReference>
<protein>
    <recommendedName>
        <fullName evidence="3 7">Neutral ceramidase</fullName>
        <ecNumber evidence="2 7">3.5.1.23</ecNumber>
    </recommendedName>
</protein>
<dbReference type="GO" id="GO:0017040">
    <property type="term" value="F:N-acylsphingosine amidohydrolase activity"/>
    <property type="evidence" value="ECO:0007669"/>
    <property type="project" value="UniProtKB-UniRule"/>
</dbReference>
<evidence type="ECO:0000256" key="6">
    <source>
        <dbReference type="PIRSR" id="PIRSR606823-2"/>
    </source>
</evidence>
<dbReference type="GO" id="GO:0046872">
    <property type="term" value="F:metal ion binding"/>
    <property type="evidence" value="ECO:0007669"/>
    <property type="project" value="UniProtKB-KW"/>
</dbReference>
<feature type="binding site" evidence="6">
    <location>
        <position position="451"/>
    </location>
    <ligand>
        <name>Zn(2+)</name>
        <dbReference type="ChEBI" id="CHEBI:29105"/>
    </ligand>
</feature>
<name>A0A443SB90_9ACAR</name>
<evidence type="ECO:0000256" key="7">
    <source>
        <dbReference type="RuleBase" id="RU366019"/>
    </source>
</evidence>
<evidence type="ECO:0000256" key="5">
    <source>
        <dbReference type="PIRSR" id="PIRSR606823-1"/>
    </source>
</evidence>
<evidence type="ECO:0000256" key="3">
    <source>
        <dbReference type="ARBA" id="ARBA00019235"/>
    </source>
</evidence>
<dbReference type="InterPro" id="IPR031329">
    <property type="entry name" value="NEUT/ALK_ceramidase_N"/>
</dbReference>
<feature type="binding site" evidence="6">
    <location>
        <position position="489"/>
    </location>
    <ligand>
        <name>Zn(2+)</name>
        <dbReference type="ChEBI" id="CHEBI:29105"/>
    </ligand>
</feature>
<dbReference type="EMBL" id="NCKV01004387">
    <property type="protein sequence ID" value="RWS24803.1"/>
    <property type="molecule type" value="Genomic_DNA"/>
</dbReference>
<dbReference type="GO" id="GO:0042759">
    <property type="term" value="P:long-chain fatty acid biosynthetic process"/>
    <property type="evidence" value="ECO:0007669"/>
    <property type="project" value="TreeGrafter"/>
</dbReference>
<evidence type="ECO:0000259" key="9">
    <source>
        <dbReference type="Pfam" id="PF04734"/>
    </source>
</evidence>
<dbReference type="AlphaFoldDB" id="A0A443SB90"/>
<evidence type="ECO:0000256" key="2">
    <source>
        <dbReference type="ARBA" id="ARBA00011891"/>
    </source>
</evidence>
<dbReference type="PANTHER" id="PTHR12670">
    <property type="entry name" value="CERAMIDASE"/>
    <property type="match status" value="1"/>
</dbReference>
<keyword evidence="7" id="KW-0443">Lipid metabolism</keyword>
<feature type="binding site" evidence="6">
    <location>
        <position position="108"/>
    </location>
    <ligand>
        <name>Zn(2+)</name>
        <dbReference type="ChEBI" id="CHEBI:29105"/>
    </ligand>
</feature>
<keyword evidence="8" id="KW-0732">Signal</keyword>
<dbReference type="InterPro" id="IPR038445">
    <property type="entry name" value="NCDase_C_sf"/>
</dbReference>
<proteinExistence type="inferred from homology"/>
<keyword evidence="7" id="KW-0746">Sphingolipid metabolism</keyword>
<feature type="active site" description="Nucleophile" evidence="5">
    <location>
        <position position="267"/>
    </location>
</feature>
<evidence type="ECO:0000259" key="10">
    <source>
        <dbReference type="Pfam" id="PF17048"/>
    </source>
</evidence>
<keyword evidence="6" id="KW-0862">Zinc</keyword>
<dbReference type="Proteomes" id="UP000288716">
    <property type="component" value="Unassembled WGS sequence"/>
</dbReference>
<dbReference type="GO" id="GO:0046512">
    <property type="term" value="P:sphingosine biosynthetic process"/>
    <property type="evidence" value="ECO:0007669"/>
    <property type="project" value="TreeGrafter"/>
</dbReference>
<evidence type="ECO:0000256" key="4">
    <source>
        <dbReference type="ARBA" id="ARBA00022801"/>
    </source>
</evidence>
<feature type="chain" id="PRO_5019049236" description="Neutral ceramidase" evidence="8">
    <location>
        <begin position="24"/>
        <end position="683"/>
    </location>
</feature>
<feature type="domain" description="Neutral/alkaline non-lysosomal ceramidase N-terminal" evidence="9">
    <location>
        <begin position="25"/>
        <end position="518"/>
    </location>
</feature>
<evidence type="ECO:0000313" key="12">
    <source>
        <dbReference type="Proteomes" id="UP000288716"/>
    </source>
</evidence>
<dbReference type="PANTHER" id="PTHR12670:SF1">
    <property type="entry name" value="NEUTRAL CERAMIDASE"/>
    <property type="match status" value="1"/>
</dbReference>
<gene>
    <name evidence="11" type="ORF">B4U80_04533</name>
</gene>
<reference evidence="11 12" key="1">
    <citation type="journal article" date="2018" name="Gigascience">
        <title>Genomes of trombidid mites reveal novel predicted allergens and laterally-transferred genes associated with secondary metabolism.</title>
        <authorList>
            <person name="Dong X."/>
            <person name="Chaisiri K."/>
            <person name="Xia D."/>
            <person name="Armstrong S.D."/>
            <person name="Fang Y."/>
            <person name="Donnelly M.J."/>
            <person name="Kadowaki T."/>
            <person name="McGarry J.W."/>
            <person name="Darby A.C."/>
            <person name="Makepeace B.L."/>
        </authorList>
    </citation>
    <scope>NUCLEOTIDE SEQUENCE [LARGE SCALE GENOMIC DNA]</scope>
    <source>
        <strain evidence="11">UoL-UT</strain>
    </source>
</reference>
<dbReference type="OrthoDB" id="191371at2759"/>
<dbReference type="Pfam" id="PF04734">
    <property type="entry name" value="Ceramidase_alk"/>
    <property type="match status" value="1"/>
</dbReference>
<keyword evidence="6" id="KW-0479">Metal-binding</keyword>
<dbReference type="Gene3D" id="2.60.40.2300">
    <property type="entry name" value="Neutral/alkaline non-lysosomal ceramidase, C-terminal domain"/>
    <property type="match status" value="1"/>
</dbReference>
<dbReference type="Pfam" id="PF17048">
    <property type="entry name" value="Ceramidse_alk_C"/>
    <property type="match status" value="1"/>
</dbReference>
<dbReference type="InterPro" id="IPR031331">
    <property type="entry name" value="NEUT/ALK_ceramidase_C"/>
</dbReference>
<dbReference type="EC" id="3.5.1.23" evidence="2 7"/>
<evidence type="ECO:0000256" key="8">
    <source>
        <dbReference type="SAM" id="SignalP"/>
    </source>
</evidence>
<keyword evidence="12" id="KW-1185">Reference proteome</keyword>